<name>A0A7H2TDS0_9GAMM</name>
<keyword evidence="1 3" id="KW-0413">Isomerase</keyword>
<gene>
    <name evidence="3" type="ORF">IC795_07205</name>
</gene>
<dbReference type="InterPro" id="IPR013022">
    <property type="entry name" value="Xyl_isomerase-like_TIM-brl"/>
</dbReference>
<proteinExistence type="predicted"/>
<evidence type="ECO:0000256" key="1">
    <source>
        <dbReference type="ARBA" id="ARBA00023235"/>
    </source>
</evidence>
<evidence type="ECO:0000259" key="2">
    <source>
        <dbReference type="Pfam" id="PF01261"/>
    </source>
</evidence>
<accession>A0A7H2TDS0</accession>
<dbReference type="Proteomes" id="UP000516745">
    <property type="component" value="Chromosome"/>
</dbReference>
<dbReference type="Gene3D" id="3.20.20.150">
    <property type="entry name" value="Divalent-metal-dependent TIM barrel enzymes"/>
    <property type="match status" value="1"/>
</dbReference>
<evidence type="ECO:0000313" key="3">
    <source>
        <dbReference type="EMBL" id="QNX09904.1"/>
    </source>
</evidence>
<dbReference type="AlphaFoldDB" id="A0A7H2TDS0"/>
<dbReference type="InterPro" id="IPR036237">
    <property type="entry name" value="Xyl_isomerase-like_sf"/>
</dbReference>
<dbReference type="SUPFAM" id="SSF51658">
    <property type="entry name" value="Xylose isomerase-like"/>
    <property type="match status" value="1"/>
</dbReference>
<dbReference type="GO" id="GO:0016853">
    <property type="term" value="F:isomerase activity"/>
    <property type="evidence" value="ECO:0007669"/>
    <property type="project" value="UniProtKB-KW"/>
</dbReference>
<organism evidence="3 4">
    <name type="scientific">Acinetobacter seifertii</name>
    <dbReference type="NCBI Taxonomy" id="1530123"/>
    <lineage>
        <taxon>Bacteria</taxon>
        <taxon>Pseudomonadati</taxon>
        <taxon>Pseudomonadota</taxon>
        <taxon>Gammaproteobacteria</taxon>
        <taxon>Moraxellales</taxon>
        <taxon>Moraxellaceae</taxon>
        <taxon>Acinetobacter</taxon>
        <taxon>Acinetobacter calcoaceticus/baumannii complex</taxon>
    </lineage>
</organism>
<reference evidence="3 4" key="2">
    <citation type="submission" date="2020-09" db="EMBL/GenBank/DDBJ databases">
        <authorList>
            <person name="Chen F.-J."/>
            <person name="Lee Y.-T."/>
        </authorList>
    </citation>
    <scope>NUCLEOTIDE SEQUENCE [LARGE SCALE GENOMIC DNA]</scope>
    <source>
        <strain evidence="3 4">AS72</strain>
    </source>
</reference>
<reference evidence="4" key="1">
    <citation type="submission" date="2020-09" db="EMBL/GenBank/DDBJ databases">
        <title>Clinical and molecular characterization of Acinetobacter seifertii in Taiwan.</title>
        <authorList>
            <person name="Li L.-H."/>
            <person name="Yang Y.-S."/>
            <person name="Sun J.-R."/>
            <person name="Huang T.-W."/>
            <person name="Huang W.-C."/>
            <person name="Wang Y.-C."/>
            <person name="Kuo T.-H."/>
            <person name="Kuo S.-C."/>
            <person name="Chen T.-L."/>
        </authorList>
    </citation>
    <scope>NUCLEOTIDE SEQUENCE [LARGE SCALE GENOMIC DNA]</scope>
    <source>
        <strain evidence="4">AS72</strain>
    </source>
</reference>
<protein>
    <submittedName>
        <fullName evidence="3">Sugar phosphate isomerase/epimerase</fullName>
    </submittedName>
</protein>
<feature type="domain" description="Xylose isomerase-like TIM barrel" evidence="2">
    <location>
        <begin position="46"/>
        <end position="265"/>
    </location>
</feature>
<dbReference type="Pfam" id="PF01261">
    <property type="entry name" value="AP_endonuc_2"/>
    <property type="match status" value="1"/>
</dbReference>
<evidence type="ECO:0000313" key="4">
    <source>
        <dbReference type="Proteomes" id="UP000516745"/>
    </source>
</evidence>
<dbReference type="PANTHER" id="PTHR43489">
    <property type="entry name" value="ISOMERASE"/>
    <property type="match status" value="1"/>
</dbReference>
<dbReference type="EMBL" id="CP061565">
    <property type="protein sequence ID" value="QNX09904.1"/>
    <property type="molecule type" value="Genomic_DNA"/>
</dbReference>
<sequence length="276" mass="31354">MTSPLMNNYLNFASGIAHQQYLPAEEGIVKAYNDGCTHWYVDGSLHGEMVPDWSSERIENLNNLIKKYNVQPIFHGNFKAPLGSDVDYLREAAVTYVKQEIDIAAKIGAPLVIHGGGIVEPKKIVLAKQKALDNYILSIKELAEYAAEKSVDIYLENLSNYKHYRPFHYVFTHMEEYDYVFNKIDHKNVYFFLDAGHANVGEGDPIAVVEKYHQKIKGISFSNNNGEQDQHFSISRGTVNYSDFIETIHRNNWKGLVAFEVRDKSTLDSVKELASA</sequence>
<dbReference type="InterPro" id="IPR050417">
    <property type="entry name" value="Sugar_Epim/Isomerase"/>
</dbReference>